<keyword evidence="3" id="KW-0234">DNA repair</keyword>
<dbReference type="InterPro" id="IPR038726">
    <property type="entry name" value="PDDEXK_AddAB-type"/>
</dbReference>
<dbReference type="Proteomes" id="UP000481109">
    <property type="component" value="Unassembled WGS sequence"/>
</dbReference>
<feature type="non-terminal residue" evidence="5">
    <location>
        <position position="1"/>
    </location>
</feature>
<organism evidence="5 6">
    <name type="scientific">Streptomyces mesophilus</name>
    <dbReference type="NCBI Taxonomy" id="1775132"/>
    <lineage>
        <taxon>Bacteria</taxon>
        <taxon>Bacillati</taxon>
        <taxon>Actinomycetota</taxon>
        <taxon>Actinomycetes</taxon>
        <taxon>Kitasatosporales</taxon>
        <taxon>Streptomycetaceae</taxon>
        <taxon>Streptomyces</taxon>
    </lineage>
</organism>
<dbReference type="Pfam" id="PF12705">
    <property type="entry name" value="PDDEXK_1"/>
    <property type="match status" value="1"/>
</dbReference>
<dbReference type="InterPro" id="IPR011335">
    <property type="entry name" value="Restrct_endonuc-II-like"/>
</dbReference>
<dbReference type="RefSeq" id="WP_165337276.1">
    <property type="nucleotide sequence ID" value="NZ_JAAKZW010000488.1"/>
</dbReference>
<protein>
    <submittedName>
        <fullName evidence="5">PD-(D/E)XK nuclease family protein</fullName>
    </submittedName>
</protein>
<evidence type="ECO:0000259" key="4">
    <source>
        <dbReference type="Pfam" id="PF12705"/>
    </source>
</evidence>
<proteinExistence type="predicted"/>
<keyword evidence="1" id="KW-0227">DNA damage</keyword>
<sequence>VYKRQPRTPEDLRTVASWDRDLEALATELQRSRRASHDVPLPASLSASQVLRLSTDPDGLARELARPMPRPPAPAARRGTRFHAWVESRFEALELPLLDPDELPGGDAEIADEHDLAALKDAFERTAYAHRTPYAIEAPFQLALAGRVIRGRIDAVYRTQTADGITYEIVDWKTGHGGTADPLQLAIYRLAWSEQHEIPLETVTAAFVFVRTGKVTIPERLPTREQLEELLNPRSNISPSGD</sequence>
<reference evidence="5 6" key="1">
    <citation type="submission" date="2020-02" db="EMBL/GenBank/DDBJ databases">
        <title>Whole-genome analyses of novel actinobacteria.</title>
        <authorList>
            <person name="Sahin N."/>
            <person name="Tokatli A."/>
        </authorList>
    </citation>
    <scope>NUCLEOTIDE SEQUENCE [LARGE SCALE GENOMIC DNA]</scope>
    <source>
        <strain evidence="5 6">YC504</strain>
    </source>
</reference>
<name>A0A6G4XYN7_9ACTN</name>
<keyword evidence="2" id="KW-0067">ATP-binding</keyword>
<gene>
    <name evidence="5" type="ORF">G6045_40700</name>
</gene>
<dbReference type="Gene3D" id="3.90.320.10">
    <property type="match status" value="1"/>
</dbReference>
<keyword evidence="2" id="KW-0378">Hydrolase</keyword>
<evidence type="ECO:0000256" key="1">
    <source>
        <dbReference type="ARBA" id="ARBA00022763"/>
    </source>
</evidence>
<dbReference type="GO" id="GO:0004386">
    <property type="term" value="F:helicase activity"/>
    <property type="evidence" value="ECO:0007669"/>
    <property type="project" value="UniProtKB-KW"/>
</dbReference>
<dbReference type="AlphaFoldDB" id="A0A6G4XYN7"/>
<evidence type="ECO:0000313" key="6">
    <source>
        <dbReference type="Proteomes" id="UP000481109"/>
    </source>
</evidence>
<evidence type="ECO:0000256" key="2">
    <source>
        <dbReference type="ARBA" id="ARBA00022806"/>
    </source>
</evidence>
<feature type="domain" description="PD-(D/E)XK endonuclease-like" evidence="4">
    <location>
        <begin position="69"/>
        <end position="216"/>
    </location>
</feature>
<dbReference type="InterPro" id="IPR011604">
    <property type="entry name" value="PDDEXK-like_dom_sf"/>
</dbReference>
<dbReference type="EMBL" id="JAAKZW010000488">
    <property type="protein sequence ID" value="NGO81917.1"/>
    <property type="molecule type" value="Genomic_DNA"/>
</dbReference>
<comment type="caution">
    <text evidence="5">The sequence shown here is derived from an EMBL/GenBank/DDBJ whole genome shotgun (WGS) entry which is preliminary data.</text>
</comment>
<keyword evidence="2" id="KW-0347">Helicase</keyword>
<accession>A0A6G4XYN7</accession>
<keyword evidence="6" id="KW-1185">Reference proteome</keyword>
<evidence type="ECO:0000256" key="3">
    <source>
        <dbReference type="ARBA" id="ARBA00023204"/>
    </source>
</evidence>
<keyword evidence="2" id="KW-0547">Nucleotide-binding</keyword>
<dbReference type="GO" id="GO:0006281">
    <property type="term" value="P:DNA repair"/>
    <property type="evidence" value="ECO:0007669"/>
    <property type="project" value="UniProtKB-KW"/>
</dbReference>
<dbReference type="SUPFAM" id="SSF52980">
    <property type="entry name" value="Restriction endonuclease-like"/>
    <property type="match status" value="1"/>
</dbReference>
<evidence type="ECO:0000313" key="5">
    <source>
        <dbReference type="EMBL" id="NGO81917.1"/>
    </source>
</evidence>